<dbReference type="Proteomes" id="UP001595997">
    <property type="component" value="Unassembled WGS sequence"/>
</dbReference>
<sequence length="88" mass="9615">MKLYLAKISGTTYDEYDAVLVRAESEEAARAMVTKVDDRESFTDGDGDTYEWVDMAYPGAREDGSNVTITRVHDDGAPGEIISSFNAG</sequence>
<evidence type="ECO:0000313" key="2">
    <source>
        <dbReference type="Proteomes" id="UP001595997"/>
    </source>
</evidence>
<dbReference type="EMBL" id="JBHSFH010000004">
    <property type="protein sequence ID" value="MFC4494045.1"/>
    <property type="molecule type" value="Genomic_DNA"/>
</dbReference>
<accession>A0ABV9A5R1</accession>
<dbReference type="RefSeq" id="WP_386444288.1">
    <property type="nucleotide sequence ID" value="NZ_JBHSFH010000004.1"/>
</dbReference>
<organism evidence="1 2">
    <name type="scientific">Streptomyces ovatisporus</name>
    <dbReference type="NCBI Taxonomy" id="1128682"/>
    <lineage>
        <taxon>Bacteria</taxon>
        <taxon>Bacillati</taxon>
        <taxon>Actinomycetota</taxon>
        <taxon>Actinomycetes</taxon>
        <taxon>Kitasatosporales</taxon>
        <taxon>Streptomycetaceae</taxon>
        <taxon>Streptomyces</taxon>
    </lineage>
</organism>
<name>A0ABV9A5R1_9ACTN</name>
<proteinExistence type="predicted"/>
<reference evidence="2" key="1">
    <citation type="journal article" date="2019" name="Int. J. Syst. Evol. Microbiol.">
        <title>The Global Catalogue of Microorganisms (GCM) 10K type strain sequencing project: providing services to taxonomists for standard genome sequencing and annotation.</title>
        <authorList>
            <consortium name="The Broad Institute Genomics Platform"/>
            <consortium name="The Broad Institute Genome Sequencing Center for Infectious Disease"/>
            <person name="Wu L."/>
            <person name="Ma J."/>
        </authorList>
    </citation>
    <scope>NUCLEOTIDE SEQUENCE [LARGE SCALE GENOMIC DNA]</scope>
    <source>
        <strain evidence="2">CGMCC 4.7357</strain>
    </source>
</reference>
<comment type="caution">
    <text evidence="1">The sequence shown here is derived from an EMBL/GenBank/DDBJ whole genome shotgun (WGS) entry which is preliminary data.</text>
</comment>
<protein>
    <submittedName>
        <fullName evidence="1">Uncharacterized protein</fullName>
    </submittedName>
</protein>
<gene>
    <name evidence="1" type="ORF">ACFPA8_07855</name>
</gene>
<evidence type="ECO:0000313" key="1">
    <source>
        <dbReference type="EMBL" id="MFC4494045.1"/>
    </source>
</evidence>
<keyword evidence="2" id="KW-1185">Reference proteome</keyword>